<evidence type="ECO:0000256" key="4">
    <source>
        <dbReference type="ARBA" id="ARBA00023139"/>
    </source>
</evidence>
<dbReference type="PANTHER" id="PTHR43649:SF33">
    <property type="entry name" value="POLYGALACTURONAN_RHAMNOGALACTURONAN-BINDING PROTEIN YTCQ"/>
    <property type="match status" value="1"/>
</dbReference>
<keyword evidence="4" id="KW-0564">Palmitate</keyword>
<comment type="caution">
    <text evidence="7">The sequence shown here is derived from an EMBL/GenBank/DDBJ whole genome shotgun (WGS) entry which is preliminary data.</text>
</comment>
<accession>A0A4R6U3U6</accession>
<dbReference type="OrthoDB" id="9787283at2"/>
<keyword evidence="3" id="KW-0472">Membrane</keyword>
<proteinExistence type="predicted"/>
<keyword evidence="2 6" id="KW-0732">Signal</keyword>
<dbReference type="RefSeq" id="WP_133579692.1">
    <property type="nucleotide sequence ID" value="NZ_SNYJ01000004.1"/>
</dbReference>
<dbReference type="InterPro" id="IPR006059">
    <property type="entry name" value="SBP"/>
</dbReference>
<evidence type="ECO:0000256" key="1">
    <source>
        <dbReference type="ARBA" id="ARBA00022475"/>
    </source>
</evidence>
<dbReference type="AlphaFoldDB" id="A0A4R6U3U6"/>
<evidence type="ECO:0000256" key="5">
    <source>
        <dbReference type="ARBA" id="ARBA00023288"/>
    </source>
</evidence>
<dbReference type="PANTHER" id="PTHR43649">
    <property type="entry name" value="ARABINOSE-BINDING PROTEIN-RELATED"/>
    <property type="match status" value="1"/>
</dbReference>
<gene>
    <name evidence="7" type="ORF">EV213_10488</name>
</gene>
<dbReference type="Gene3D" id="3.40.190.10">
    <property type="entry name" value="Periplasmic binding protein-like II"/>
    <property type="match status" value="3"/>
</dbReference>
<protein>
    <submittedName>
        <fullName evidence="7">Carbohydrate ABC transporter substrate-binding protein (CUT1 family)</fullName>
    </submittedName>
</protein>
<dbReference type="SUPFAM" id="SSF53850">
    <property type="entry name" value="Periplasmic binding protein-like II"/>
    <property type="match status" value="1"/>
</dbReference>
<evidence type="ECO:0000256" key="2">
    <source>
        <dbReference type="ARBA" id="ARBA00022729"/>
    </source>
</evidence>
<dbReference type="EMBL" id="SNYJ01000004">
    <property type="protein sequence ID" value="TDQ41090.1"/>
    <property type="molecule type" value="Genomic_DNA"/>
</dbReference>
<feature type="signal peptide" evidence="6">
    <location>
        <begin position="1"/>
        <end position="20"/>
    </location>
</feature>
<reference evidence="7 8" key="1">
    <citation type="submission" date="2019-03" db="EMBL/GenBank/DDBJ databases">
        <title>Genomic Encyclopedia of Type Strains, Phase IV (KMG-IV): sequencing the most valuable type-strain genomes for metagenomic binning, comparative biology and taxonomic classification.</title>
        <authorList>
            <person name="Goeker M."/>
        </authorList>
    </citation>
    <scope>NUCLEOTIDE SEQUENCE [LARGE SCALE GENOMIC DNA]</scope>
    <source>
        <strain evidence="7 8">DSM 28697</strain>
    </source>
</reference>
<feature type="chain" id="PRO_5038568592" evidence="6">
    <location>
        <begin position="21"/>
        <end position="552"/>
    </location>
</feature>
<dbReference type="PROSITE" id="PS51257">
    <property type="entry name" value="PROKAR_LIPOPROTEIN"/>
    <property type="match status" value="1"/>
</dbReference>
<dbReference type="Proteomes" id="UP000295632">
    <property type="component" value="Unassembled WGS sequence"/>
</dbReference>
<dbReference type="Pfam" id="PF01547">
    <property type="entry name" value="SBP_bac_1"/>
    <property type="match status" value="1"/>
</dbReference>
<evidence type="ECO:0000313" key="7">
    <source>
        <dbReference type="EMBL" id="TDQ41090.1"/>
    </source>
</evidence>
<evidence type="ECO:0000256" key="6">
    <source>
        <dbReference type="SAM" id="SignalP"/>
    </source>
</evidence>
<evidence type="ECO:0000313" key="8">
    <source>
        <dbReference type="Proteomes" id="UP000295632"/>
    </source>
</evidence>
<name>A0A4R6U3U6_9BACI</name>
<evidence type="ECO:0000256" key="3">
    <source>
        <dbReference type="ARBA" id="ARBA00023136"/>
    </source>
</evidence>
<sequence length="552" mass="61690">MKKMVSFFAGLLLLVAGCTSQETQQPQEPDIEPVASAEELPERFDEPVTLSLIKHISSDITFKDGESIEDNVVTQWAKDSFNLEFDYLWTTSGPGDTFDTKLQLALSAGEKMPDVLPLRSNVAQDLIDSQLFLDVGEVFDKYASESWKEAMENDPKAWQPYMRDGKKYGIPILDYNGNGDSVMFIREDWRKKLGIDPPETLEDYEAMMEAFVTQDPDGNGEDDTYGVTFGLATDVNTWISDGSWVFGAYGTMPNAWLEGDDGTLVNGFTNPDVKKGLSTLHSWMESGYMHPEVGLWDAFKASELFSAGNAGIMAGPHYLPDWIFKDLAENVAGAEVKAYHMPTGPDGESGKGGGLTSHNGVVLINKDATEKQIQAFFVYQNYLFDHYADPAEGSEFEFGFFEGYDYLMEDGQPLYVATSEEDLVPAEKYTLTFDAARKPSVYINSLAALTDREAETPFEKRIAIRYPEGMRHAAKIVVDEMDIKMPSLFLGPPTDTMKSRGDALTTMWKETYNKIIYGELPVDAYDEFVEKWKSSGGDTITEEVNAWYESVK</sequence>
<keyword evidence="1" id="KW-1003">Cell membrane</keyword>
<organism evidence="7 8">
    <name type="scientific">Aureibacillus halotolerans</name>
    <dbReference type="NCBI Taxonomy" id="1508390"/>
    <lineage>
        <taxon>Bacteria</taxon>
        <taxon>Bacillati</taxon>
        <taxon>Bacillota</taxon>
        <taxon>Bacilli</taxon>
        <taxon>Bacillales</taxon>
        <taxon>Bacillaceae</taxon>
        <taxon>Aureibacillus</taxon>
    </lineage>
</organism>
<keyword evidence="5" id="KW-0449">Lipoprotein</keyword>
<keyword evidence="8" id="KW-1185">Reference proteome</keyword>
<dbReference type="InterPro" id="IPR050490">
    <property type="entry name" value="Bact_solute-bd_prot1"/>
</dbReference>